<keyword evidence="4" id="KW-0813">Transport</keyword>
<keyword evidence="7 16" id="KW-0732">Signal</keyword>
<dbReference type="GO" id="GO:0005789">
    <property type="term" value="C:endoplasmic reticulum membrane"/>
    <property type="evidence" value="ECO:0007669"/>
    <property type="project" value="UniProtKB-SubCell"/>
</dbReference>
<evidence type="ECO:0000256" key="14">
    <source>
        <dbReference type="SAM" id="MobiDB-lite"/>
    </source>
</evidence>
<evidence type="ECO:0000256" key="16">
    <source>
        <dbReference type="SAM" id="SignalP"/>
    </source>
</evidence>
<organism evidence="17 18">
    <name type="scientific">Neosartorya fischeri (strain ATCC 1020 / DSM 3700 / CBS 544.65 / FGSC A1164 / JCM 1740 / NRRL 181 / WB 181)</name>
    <name type="common">Aspergillus fischerianus</name>
    <dbReference type="NCBI Taxonomy" id="331117"/>
    <lineage>
        <taxon>Eukaryota</taxon>
        <taxon>Fungi</taxon>
        <taxon>Dikarya</taxon>
        <taxon>Ascomycota</taxon>
        <taxon>Pezizomycotina</taxon>
        <taxon>Eurotiomycetes</taxon>
        <taxon>Eurotiomycetidae</taxon>
        <taxon>Eurotiales</taxon>
        <taxon>Aspergillaceae</taxon>
        <taxon>Aspergillus</taxon>
        <taxon>Aspergillus subgen. Fumigati</taxon>
    </lineage>
</organism>
<evidence type="ECO:0000256" key="5">
    <source>
        <dbReference type="ARBA" id="ARBA00022568"/>
    </source>
</evidence>
<feature type="transmembrane region" description="Helical" evidence="15">
    <location>
        <begin position="176"/>
        <end position="194"/>
    </location>
</feature>
<evidence type="ECO:0000256" key="15">
    <source>
        <dbReference type="SAM" id="Phobius"/>
    </source>
</evidence>
<evidence type="ECO:0000256" key="10">
    <source>
        <dbReference type="ARBA" id="ARBA00022989"/>
    </source>
</evidence>
<keyword evidence="5" id="KW-0109">Calcium transport</keyword>
<dbReference type="OrthoDB" id="20303at2759"/>
<evidence type="ECO:0000256" key="7">
    <source>
        <dbReference type="ARBA" id="ARBA00022729"/>
    </source>
</evidence>
<feature type="compositionally biased region" description="Gly residues" evidence="14">
    <location>
        <begin position="216"/>
        <end position="230"/>
    </location>
</feature>
<dbReference type="HOGENOM" id="CLU_046802_1_0_1"/>
<evidence type="ECO:0000313" key="17">
    <source>
        <dbReference type="EMBL" id="EAW15750.1"/>
    </source>
</evidence>
<feature type="signal peptide" evidence="16">
    <location>
        <begin position="1"/>
        <end position="22"/>
    </location>
</feature>
<evidence type="ECO:0000256" key="12">
    <source>
        <dbReference type="ARBA" id="ARBA00023136"/>
    </source>
</evidence>
<comment type="similarity">
    <text evidence="2">Belongs to the SARAF family.</text>
</comment>
<dbReference type="STRING" id="331117.A1DLS9"/>
<protein>
    <recommendedName>
        <fullName evidence="3">Store-operated calcium entry-associated regulatory factor</fullName>
    </recommendedName>
    <alternativeName>
        <fullName evidence="13">Transmembrane protein 66</fullName>
    </alternativeName>
</protein>
<dbReference type="VEuPathDB" id="FungiDB:NFIA_050950"/>
<evidence type="ECO:0000256" key="1">
    <source>
        <dbReference type="ARBA" id="ARBA00004115"/>
    </source>
</evidence>
<evidence type="ECO:0000256" key="8">
    <source>
        <dbReference type="ARBA" id="ARBA00022824"/>
    </source>
</evidence>
<reference evidence="18" key="1">
    <citation type="journal article" date="2008" name="PLoS Genet.">
        <title>Genomic islands in the pathogenic filamentous fungus Aspergillus fumigatus.</title>
        <authorList>
            <person name="Fedorova N.D."/>
            <person name="Khaldi N."/>
            <person name="Joardar V.S."/>
            <person name="Maiti R."/>
            <person name="Amedeo P."/>
            <person name="Anderson M.J."/>
            <person name="Crabtree J."/>
            <person name="Silva J.C."/>
            <person name="Badger J.H."/>
            <person name="Albarraq A."/>
            <person name="Angiuoli S."/>
            <person name="Bussey H."/>
            <person name="Bowyer P."/>
            <person name="Cotty P.J."/>
            <person name="Dyer P.S."/>
            <person name="Egan A."/>
            <person name="Galens K."/>
            <person name="Fraser-Liggett C.M."/>
            <person name="Haas B.J."/>
            <person name="Inman J.M."/>
            <person name="Kent R."/>
            <person name="Lemieux S."/>
            <person name="Malavazi I."/>
            <person name="Orvis J."/>
            <person name="Roemer T."/>
            <person name="Ronning C.M."/>
            <person name="Sundaram J.P."/>
            <person name="Sutton G."/>
            <person name="Turner G."/>
            <person name="Venter J.C."/>
            <person name="White O.R."/>
            <person name="Whitty B.R."/>
            <person name="Youngman P."/>
            <person name="Wolfe K.H."/>
            <person name="Goldman G.H."/>
            <person name="Wortman J.R."/>
            <person name="Jiang B."/>
            <person name="Denning D.W."/>
            <person name="Nierman W.C."/>
        </authorList>
    </citation>
    <scope>NUCLEOTIDE SEQUENCE [LARGE SCALE GENOMIC DNA]</scope>
    <source>
        <strain evidence="18">ATCC 1020 / DSM 3700 / CBS 544.65 / FGSC A1164 / JCM 1740 / NRRL 181 / WB 181</strain>
    </source>
</reference>
<keyword evidence="9" id="KW-0106">Calcium</keyword>
<dbReference type="eggNOG" id="ENOG502QT6Y">
    <property type="taxonomic scope" value="Eukaryota"/>
</dbReference>
<keyword evidence="12 15" id="KW-0472">Membrane</keyword>
<evidence type="ECO:0000256" key="6">
    <source>
        <dbReference type="ARBA" id="ARBA00022692"/>
    </source>
</evidence>
<evidence type="ECO:0000313" key="18">
    <source>
        <dbReference type="Proteomes" id="UP000006702"/>
    </source>
</evidence>
<comment type="subcellular location">
    <subcellularLocation>
        <location evidence="1">Endoplasmic reticulum membrane</location>
        <topology evidence="1">Single-pass type I membrane protein</topology>
    </subcellularLocation>
</comment>
<dbReference type="AlphaFoldDB" id="A1DLS9"/>
<evidence type="ECO:0000256" key="4">
    <source>
        <dbReference type="ARBA" id="ARBA00022448"/>
    </source>
</evidence>
<keyword evidence="11" id="KW-0406">Ion transport</keyword>
<name>A1DLS9_NEOFI</name>
<evidence type="ECO:0000256" key="3">
    <source>
        <dbReference type="ARBA" id="ARBA00016584"/>
    </source>
</evidence>
<dbReference type="GO" id="GO:2001256">
    <property type="term" value="P:regulation of store-operated calcium entry"/>
    <property type="evidence" value="ECO:0007669"/>
    <property type="project" value="InterPro"/>
</dbReference>
<dbReference type="KEGG" id="nfi:NFIA_050950"/>
<evidence type="ECO:0000256" key="11">
    <source>
        <dbReference type="ARBA" id="ARBA00023065"/>
    </source>
</evidence>
<evidence type="ECO:0000256" key="2">
    <source>
        <dbReference type="ARBA" id="ARBA00006833"/>
    </source>
</evidence>
<feature type="region of interest" description="Disordered" evidence="14">
    <location>
        <begin position="216"/>
        <end position="250"/>
    </location>
</feature>
<dbReference type="PANTHER" id="PTHR15929">
    <property type="entry name" value="STORE-OPERATED CALCIUM ENTRY-ASSOCIATED REGULATORY FACTOR"/>
    <property type="match status" value="1"/>
</dbReference>
<dbReference type="GeneID" id="4584162"/>
<feature type="chain" id="PRO_5002634600" description="Store-operated calcium entry-associated regulatory factor" evidence="16">
    <location>
        <begin position="23"/>
        <end position="325"/>
    </location>
</feature>
<evidence type="ECO:0000256" key="9">
    <source>
        <dbReference type="ARBA" id="ARBA00022837"/>
    </source>
</evidence>
<dbReference type="InterPro" id="IPR009567">
    <property type="entry name" value="SARAF"/>
</dbReference>
<keyword evidence="8" id="KW-0256">Endoplasmic reticulum</keyword>
<dbReference type="Pfam" id="PF06682">
    <property type="entry name" value="SARAF"/>
    <property type="match status" value="1"/>
</dbReference>
<dbReference type="RefSeq" id="XP_001257647.1">
    <property type="nucleotide sequence ID" value="XM_001257646.1"/>
</dbReference>
<feature type="compositionally biased region" description="Polar residues" evidence="14">
    <location>
        <begin position="315"/>
        <end position="325"/>
    </location>
</feature>
<evidence type="ECO:0000256" key="13">
    <source>
        <dbReference type="ARBA" id="ARBA00031116"/>
    </source>
</evidence>
<dbReference type="Proteomes" id="UP000006702">
    <property type="component" value="Unassembled WGS sequence"/>
</dbReference>
<feature type="region of interest" description="Disordered" evidence="14">
    <location>
        <begin position="271"/>
        <end position="325"/>
    </location>
</feature>
<sequence>MYYLGINSLLLWLLCFAPPGLAYGRSSESPPGPNAILLSRVQSLTLRANRLTSSRRVSPIPQLKCVGPSKTICDKYKIETMRCTNAGYDYDEEDVQWTCTAPLPEEFMLGATDVICEGYRNADDKWVLKGSCGVEYRLLLTERGERRFGKIQEDDMRSIPRATKGWRRGMDSLVDLIFLGFWAAVLVMILWPMVRSCFGLRGRRRRTNVGRGWGGFWGGGGGGGGGGGNDYGPYPGPTPPYSSFPDSSSCSSQPGWRPGFWTGAAAGGMAGYEMGRRSNRHSDRQSSSRRWDDHEPWRESTTRPRSPPRFSATTESTGFGSTRRR</sequence>
<dbReference type="PANTHER" id="PTHR15929:SF0">
    <property type="entry name" value="STORE-OPERATED CALCIUM ENTRY-ASSOCIATED REGULATORY FACTOR"/>
    <property type="match status" value="1"/>
</dbReference>
<keyword evidence="18" id="KW-1185">Reference proteome</keyword>
<keyword evidence="10 15" id="KW-1133">Transmembrane helix</keyword>
<feature type="compositionally biased region" description="Basic and acidic residues" evidence="14">
    <location>
        <begin position="274"/>
        <end position="302"/>
    </location>
</feature>
<dbReference type="EMBL" id="DS027698">
    <property type="protein sequence ID" value="EAW15750.1"/>
    <property type="molecule type" value="Genomic_DNA"/>
</dbReference>
<keyword evidence="6 15" id="KW-0812">Transmembrane</keyword>
<proteinExistence type="inferred from homology"/>
<accession>A1DLS9</accession>
<gene>
    <name evidence="17" type="ORF">NFIA_050950</name>
</gene>
<dbReference type="GO" id="GO:0006816">
    <property type="term" value="P:calcium ion transport"/>
    <property type="evidence" value="ECO:0007669"/>
    <property type="project" value="UniProtKB-KW"/>
</dbReference>
<dbReference type="OMA" id="WILKGSC"/>